<evidence type="ECO:0000313" key="18">
    <source>
        <dbReference type="Proteomes" id="UP000494165"/>
    </source>
</evidence>
<dbReference type="FunFam" id="3.20.20.70:FF:000159">
    <property type="entry name" value="tRNA-dihydrouridine synthase 4"/>
    <property type="match status" value="1"/>
</dbReference>
<dbReference type="Proteomes" id="UP000494165">
    <property type="component" value="Unassembled WGS sequence"/>
</dbReference>
<dbReference type="Pfam" id="PF01207">
    <property type="entry name" value="Dus"/>
    <property type="match status" value="1"/>
</dbReference>
<reference evidence="17 18" key="1">
    <citation type="submission" date="2020-04" db="EMBL/GenBank/DDBJ databases">
        <authorList>
            <person name="Alioto T."/>
            <person name="Alioto T."/>
            <person name="Gomez Garrido J."/>
        </authorList>
    </citation>
    <scope>NUCLEOTIDE SEQUENCE [LARGE SCALE GENOMIC DNA]</scope>
</reference>
<evidence type="ECO:0000256" key="3">
    <source>
        <dbReference type="ARBA" id="ARBA00005371"/>
    </source>
</evidence>
<dbReference type="InterPro" id="IPR035587">
    <property type="entry name" value="DUS-like_FMN-bd"/>
</dbReference>
<evidence type="ECO:0000256" key="6">
    <source>
        <dbReference type="ARBA" id="ARBA00022664"/>
    </source>
</evidence>
<dbReference type="Gene3D" id="2.30.30.140">
    <property type="match status" value="1"/>
</dbReference>
<dbReference type="OrthoDB" id="9977870at2759"/>
<dbReference type="InterPro" id="IPR013785">
    <property type="entry name" value="Aldolase_TIM"/>
</dbReference>
<feature type="region of interest" description="Disordered" evidence="15">
    <location>
        <begin position="348"/>
        <end position="379"/>
    </location>
</feature>
<dbReference type="CDD" id="cd22852">
    <property type="entry name" value="SMN_C"/>
    <property type="match status" value="1"/>
</dbReference>
<evidence type="ECO:0000256" key="7">
    <source>
        <dbReference type="ARBA" id="ARBA00022694"/>
    </source>
</evidence>
<evidence type="ECO:0000256" key="9">
    <source>
        <dbReference type="ARBA" id="ARBA00023002"/>
    </source>
</evidence>
<evidence type="ECO:0000313" key="17">
    <source>
        <dbReference type="EMBL" id="CAB3372026.1"/>
    </source>
</evidence>
<dbReference type="GO" id="GO:0050660">
    <property type="term" value="F:flavin adenine dinucleotide binding"/>
    <property type="evidence" value="ECO:0007669"/>
    <property type="project" value="InterPro"/>
</dbReference>
<dbReference type="SMART" id="SM00333">
    <property type="entry name" value="TUDOR"/>
    <property type="match status" value="1"/>
</dbReference>
<evidence type="ECO:0000259" key="16">
    <source>
        <dbReference type="PROSITE" id="PS50304"/>
    </source>
</evidence>
<dbReference type="InterPro" id="IPR002999">
    <property type="entry name" value="Tudor"/>
</dbReference>
<dbReference type="SUPFAM" id="SSF51395">
    <property type="entry name" value="FMN-linked oxidoreductases"/>
    <property type="match status" value="1"/>
</dbReference>
<dbReference type="PANTHER" id="PTHR11082:SF31">
    <property type="entry name" value="TRNA-DIHYDROURIDINE(20A_20B) SYNTHASE [NAD(P)+]-LIKE"/>
    <property type="match status" value="1"/>
</dbReference>
<keyword evidence="12" id="KW-0539">Nucleus</keyword>
<evidence type="ECO:0000256" key="1">
    <source>
        <dbReference type="ARBA" id="ARBA00001917"/>
    </source>
</evidence>
<dbReference type="CDD" id="cd02801">
    <property type="entry name" value="DUS_like_FMN"/>
    <property type="match status" value="1"/>
</dbReference>
<dbReference type="GO" id="GO:0102267">
    <property type="term" value="F:tRNA-dihydrouridine20b synthase activity"/>
    <property type="evidence" value="ECO:0007669"/>
    <property type="project" value="UniProtKB-ARBA"/>
</dbReference>
<evidence type="ECO:0000256" key="4">
    <source>
        <dbReference type="ARBA" id="ARBA00022630"/>
    </source>
</evidence>
<dbReference type="SUPFAM" id="SSF63748">
    <property type="entry name" value="Tudor/PWWP/MBT"/>
    <property type="match status" value="1"/>
</dbReference>
<dbReference type="GO" id="GO:0006397">
    <property type="term" value="P:mRNA processing"/>
    <property type="evidence" value="ECO:0007669"/>
    <property type="project" value="UniProtKB-KW"/>
</dbReference>
<dbReference type="GO" id="GO:0003723">
    <property type="term" value="F:RNA binding"/>
    <property type="evidence" value="ECO:0007669"/>
    <property type="project" value="InterPro"/>
</dbReference>
<comment type="cofactor">
    <cofactor evidence="1">
        <name>FMN</name>
        <dbReference type="ChEBI" id="CHEBI:58210"/>
    </cofactor>
</comment>
<evidence type="ECO:0000256" key="14">
    <source>
        <dbReference type="ARBA" id="ARBA00078338"/>
    </source>
</evidence>
<keyword evidence="18" id="KW-1185">Reference proteome</keyword>
<dbReference type="GO" id="GO:0008380">
    <property type="term" value="P:RNA splicing"/>
    <property type="evidence" value="ECO:0007669"/>
    <property type="project" value="UniProtKB-KW"/>
</dbReference>
<dbReference type="GO" id="GO:0015030">
    <property type="term" value="C:Cajal body"/>
    <property type="evidence" value="ECO:0007669"/>
    <property type="project" value="UniProtKB-SubCell"/>
</dbReference>
<evidence type="ECO:0000256" key="2">
    <source>
        <dbReference type="ARBA" id="ARBA00004408"/>
    </source>
</evidence>
<keyword evidence="9" id="KW-0560">Oxidoreductase</keyword>
<dbReference type="InterPro" id="IPR018517">
    <property type="entry name" value="tRNA_hU_synthase_CS"/>
</dbReference>
<dbReference type="Gene3D" id="3.20.20.70">
    <property type="entry name" value="Aldolase class I"/>
    <property type="match status" value="1"/>
</dbReference>
<keyword evidence="6" id="KW-0507">mRNA processing</keyword>
<dbReference type="GO" id="GO:0102266">
    <property type="term" value="F:tRNA-dihydrouridine20a synthase activity"/>
    <property type="evidence" value="ECO:0007669"/>
    <property type="project" value="UniProtKB-ARBA"/>
</dbReference>
<dbReference type="InterPro" id="IPR047313">
    <property type="entry name" value="SMN_C"/>
</dbReference>
<dbReference type="PROSITE" id="PS50304">
    <property type="entry name" value="TUDOR"/>
    <property type="match status" value="1"/>
</dbReference>
<sequence>MSSEEVERVDVLELFKSKKYLNISAPMVRYSKLPFRKLVRKYNCDLCFTPMIMADSFVASELARWNEFVTDATDRPLIAQFAAKTVDEFVTAAQLVYSYCDGIDLNCGCPQRWAMQDGYGAKMLRSPELICDLVRQVRASLPQPFTVSVKIRLQSDRKQSVELCRRLQHCGVSFLSVHGRTAAERRQPADHDAIGLLASACPGLPIVANGDVDSVQVAEKVHEQTGCAGVMSARGLLHNPALFAGFEQTPIKCVREWVGVAVPTGLSYGCLHRHIEMMLEDQLSAADKRLLHYAFCVHFSALGTASEEEEDDVQQVEDDTWDDTVLIDAYDKAMGMAMKEVQRRLDQGQMENGAPESAPPEKSSKKTSKTKSSSVKPKKEPIWKVGMPCQAVYTEDGEFYEAIIESLSLDDETCVIKFLGYNNKQSMAINDLFISQGTDFASRQIKEAQLAKEAELQAAAMEWQSNITSATNPKGKNEARKSQLPPIAPQISALDPTIAMSLPPPPPISQFTSHLPTDEAEALSSMCMSWYLNGFHTGYYLGLKQGQKPQ</sequence>
<evidence type="ECO:0000256" key="8">
    <source>
        <dbReference type="ARBA" id="ARBA00022857"/>
    </source>
</evidence>
<keyword evidence="4" id="KW-0285">Flavoprotein</keyword>
<dbReference type="Pfam" id="PF20635">
    <property type="entry name" value="SMN_YG-box"/>
    <property type="match status" value="1"/>
</dbReference>
<comment type="similarity">
    <text evidence="3">Belongs to the SMN family.</text>
</comment>
<protein>
    <recommendedName>
        <fullName evidence="13">tRNA-dihydrouridine(20a/20b) synthase [NAD(P)+]</fullName>
    </recommendedName>
    <alternativeName>
        <fullName evidence="14">tRNA-dihydrouridine synthase 4</fullName>
    </alternativeName>
</protein>
<name>A0A8S1D2H4_9INSE</name>
<dbReference type="PANTHER" id="PTHR11082">
    <property type="entry name" value="TRNA-DIHYDROURIDINE SYNTHASE"/>
    <property type="match status" value="1"/>
</dbReference>
<evidence type="ECO:0000256" key="15">
    <source>
        <dbReference type="SAM" id="MobiDB-lite"/>
    </source>
</evidence>
<dbReference type="InterPro" id="IPR049481">
    <property type="entry name" value="SMN_G2-BD"/>
</dbReference>
<comment type="caution">
    <text evidence="17">The sequence shown here is derived from an EMBL/GenBank/DDBJ whole genome shotgun (WGS) entry which is preliminary data.</text>
</comment>
<keyword evidence="8" id="KW-0521">NADP</keyword>
<keyword evidence="11" id="KW-0508">mRNA splicing</keyword>
<dbReference type="Pfam" id="PF20636">
    <property type="entry name" value="SMN_G2-BD"/>
    <property type="match status" value="1"/>
</dbReference>
<feature type="domain" description="Tudor" evidence="16">
    <location>
        <begin position="382"/>
        <end position="442"/>
    </location>
</feature>
<dbReference type="PROSITE" id="PS01136">
    <property type="entry name" value="UPF0034"/>
    <property type="match status" value="1"/>
</dbReference>
<comment type="subcellular location">
    <subcellularLocation>
        <location evidence="2">Nucleus</location>
        <location evidence="2">Cajal body</location>
    </subcellularLocation>
</comment>
<keyword evidence="10" id="KW-0520">NAD</keyword>
<dbReference type="Gene3D" id="3.40.190.10">
    <property type="entry name" value="Periplasmic binding protein-like II"/>
    <property type="match status" value="1"/>
</dbReference>
<evidence type="ECO:0000256" key="12">
    <source>
        <dbReference type="ARBA" id="ARBA00023242"/>
    </source>
</evidence>
<evidence type="ECO:0000256" key="11">
    <source>
        <dbReference type="ARBA" id="ARBA00023187"/>
    </source>
</evidence>
<evidence type="ECO:0000256" key="10">
    <source>
        <dbReference type="ARBA" id="ARBA00023027"/>
    </source>
</evidence>
<gene>
    <name evidence="17" type="ORF">CLODIP_2_CD06476</name>
</gene>
<proteinExistence type="inferred from homology"/>
<dbReference type="Pfam" id="PF06003">
    <property type="entry name" value="SMN_Tudor"/>
    <property type="match status" value="1"/>
</dbReference>
<accession>A0A8S1D2H4</accession>
<feature type="region of interest" description="Disordered" evidence="15">
    <location>
        <begin position="468"/>
        <end position="487"/>
    </location>
</feature>
<organism evidence="17 18">
    <name type="scientific">Cloeon dipterum</name>
    <dbReference type="NCBI Taxonomy" id="197152"/>
    <lineage>
        <taxon>Eukaryota</taxon>
        <taxon>Metazoa</taxon>
        <taxon>Ecdysozoa</taxon>
        <taxon>Arthropoda</taxon>
        <taxon>Hexapoda</taxon>
        <taxon>Insecta</taxon>
        <taxon>Pterygota</taxon>
        <taxon>Palaeoptera</taxon>
        <taxon>Ephemeroptera</taxon>
        <taxon>Pisciforma</taxon>
        <taxon>Baetidae</taxon>
        <taxon>Cloeon</taxon>
    </lineage>
</organism>
<dbReference type="InterPro" id="IPR010304">
    <property type="entry name" value="SMN_Tudor"/>
</dbReference>
<dbReference type="GO" id="GO:0005737">
    <property type="term" value="C:cytoplasm"/>
    <property type="evidence" value="ECO:0007669"/>
    <property type="project" value="InterPro"/>
</dbReference>
<keyword evidence="7" id="KW-0819">tRNA processing</keyword>
<evidence type="ECO:0000256" key="5">
    <source>
        <dbReference type="ARBA" id="ARBA00022643"/>
    </source>
</evidence>
<evidence type="ECO:0000256" key="13">
    <source>
        <dbReference type="ARBA" id="ARBA00071722"/>
    </source>
</evidence>
<dbReference type="EMBL" id="CADEPI010000068">
    <property type="protein sequence ID" value="CAB3372026.1"/>
    <property type="molecule type" value="Genomic_DNA"/>
</dbReference>
<keyword evidence="5" id="KW-0288">FMN</keyword>
<dbReference type="AlphaFoldDB" id="A0A8S1D2H4"/>